<accession>A0A1M7Q337</accession>
<evidence type="ECO:0000313" key="2">
    <source>
        <dbReference type="EMBL" id="SHN24579.1"/>
    </source>
</evidence>
<gene>
    <name evidence="2" type="ORF">SAMN05192549_106120</name>
</gene>
<feature type="signal peptide" evidence="1">
    <location>
        <begin position="1"/>
        <end position="19"/>
    </location>
</feature>
<evidence type="ECO:0000256" key="1">
    <source>
        <dbReference type="SAM" id="SignalP"/>
    </source>
</evidence>
<name>A0A1M7Q337_9BURK</name>
<evidence type="ECO:0000313" key="3">
    <source>
        <dbReference type="Proteomes" id="UP000184339"/>
    </source>
</evidence>
<protein>
    <submittedName>
        <fullName evidence="2">Uncharacterized protein</fullName>
    </submittedName>
</protein>
<keyword evidence="1" id="KW-0732">Signal</keyword>
<feature type="chain" id="PRO_5013360042" evidence="1">
    <location>
        <begin position="20"/>
        <end position="106"/>
    </location>
</feature>
<organism evidence="2 3">
    <name type="scientific">Duganella sacchari</name>
    <dbReference type="NCBI Taxonomy" id="551987"/>
    <lineage>
        <taxon>Bacteria</taxon>
        <taxon>Pseudomonadati</taxon>
        <taxon>Pseudomonadota</taxon>
        <taxon>Betaproteobacteria</taxon>
        <taxon>Burkholderiales</taxon>
        <taxon>Oxalobacteraceae</taxon>
        <taxon>Telluria group</taxon>
        <taxon>Duganella</taxon>
    </lineage>
</organism>
<proteinExistence type="predicted"/>
<sequence length="106" mass="12043">MIMRTIFLLAFIPVHCVSAAGPLPKDVQTFVRNAVACEHMAGEWDSELPLSQRREITRSVKKYCAPAKQQLPVLTEKYKENSHILRTISQHAYESVKSYTEVDASH</sequence>
<dbReference type="RefSeq" id="WP_072785710.1">
    <property type="nucleotide sequence ID" value="NZ_FRCX01000006.1"/>
</dbReference>
<keyword evidence="3" id="KW-1185">Reference proteome</keyword>
<dbReference type="AlphaFoldDB" id="A0A1M7Q337"/>
<dbReference type="EMBL" id="FRCX01000006">
    <property type="protein sequence ID" value="SHN24579.1"/>
    <property type="molecule type" value="Genomic_DNA"/>
</dbReference>
<reference evidence="3" key="1">
    <citation type="submission" date="2016-11" db="EMBL/GenBank/DDBJ databases">
        <authorList>
            <person name="Varghese N."/>
            <person name="Submissions S."/>
        </authorList>
    </citation>
    <scope>NUCLEOTIDE SEQUENCE [LARGE SCALE GENOMIC DNA]</scope>
    <source>
        <strain evidence="3">Sac-22</strain>
    </source>
</reference>
<dbReference type="Proteomes" id="UP000184339">
    <property type="component" value="Unassembled WGS sequence"/>
</dbReference>